<organism evidence="9">
    <name type="scientific">Clastoptera arizonana</name>
    <name type="common">Arizona spittle bug</name>
    <dbReference type="NCBI Taxonomy" id="38151"/>
    <lineage>
        <taxon>Eukaryota</taxon>
        <taxon>Metazoa</taxon>
        <taxon>Ecdysozoa</taxon>
        <taxon>Arthropoda</taxon>
        <taxon>Hexapoda</taxon>
        <taxon>Insecta</taxon>
        <taxon>Pterygota</taxon>
        <taxon>Neoptera</taxon>
        <taxon>Paraneoptera</taxon>
        <taxon>Hemiptera</taxon>
        <taxon>Auchenorrhyncha</taxon>
        <taxon>Cercopoidea</taxon>
        <taxon>Clastopteridae</taxon>
        <taxon>Clastoptera</taxon>
    </lineage>
</organism>
<evidence type="ECO:0000256" key="4">
    <source>
        <dbReference type="ARBA" id="ARBA00023242"/>
    </source>
</evidence>
<protein>
    <recommendedName>
        <fullName evidence="8">Proteasome subunit beta</fullName>
    </recommendedName>
</protein>
<dbReference type="Pfam" id="PF00227">
    <property type="entry name" value="Proteasome"/>
    <property type="match status" value="1"/>
</dbReference>
<comment type="subunit">
    <text evidence="1">The 26S proteasome consists of a 20S proteasome core and two 19S regulatory subunits. The 20S proteasome core is a barrel-shaped complex made of 28 subunits that are arranged in four stacked rings. The two outer rings are each formed by seven alpha subunits, and the two inner rings are formed by seven beta subunits. The proteolytic activity is exerted by three beta-subunits PSMB5, PSMB6 and PSMB7.</text>
</comment>
<reference evidence="9" key="1">
    <citation type="submission" date="2015-12" db="EMBL/GenBank/DDBJ databases">
        <title>De novo transcriptome assembly of four potential Pierce s Disease insect vectors from Arizona vineyards.</title>
        <authorList>
            <person name="Tassone E.E."/>
        </authorList>
    </citation>
    <scope>NUCLEOTIDE SEQUENCE</scope>
</reference>
<dbReference type="InterPro" id="IPR023333">
    <property type="entry name" value="Proteasome_suB-type"/>
</dbReference>
<dbReference type="PROSITE" id="PS00854">
    <property type="entry name" value="PROTEASOME_BETA_1"/>
    <property type="match status" value="1"/>
</dbReference>
<evidence type="ECO:0000256" key="7">
    <source>
        <dbReference type="ARBA" id="ARBA00049625"/>
    </source>
</evidence>
<keyword evidence="2 8" id="KW-0963">Cytoplasm</keyword>
<comment type="function">
    <text evidence="7">Non-catalytic component of the 20S core proteasome complex involved in the proteolytic degradation of most intracellular proteins. This complex plays numerous essential roles within the cell by associating with different regulatory particles. Associated with two 19S regulatory particles, forms the 26S proteasome and thus participates in the ATP-dependent degradation of ubiquitinated proteins. The 26S proteasome plays a key role in the maintenance of protein homeostasis by removing misfolded or damaged proteins that could impair cellular functions, and by removing proteins whose functions are no longer required. Associated with the PA200 or PA28, the 20S proteasome mediates ubiquitin-independent protein degradation. This type of proteolysis is required in several pathways including spermatogenesis (20S-PA200 complex) or generation of a subset of MHC class I-presented antigenic peptides (20S-PA28 complex).</text>
</comment>
<comment type="subcellular location">
    <subcellularLocation>
        <location evidence="8">Cytoplasm</location>
    </subcellularLocation>
    <subcellularLocation>
        <location evidence="8">Nucleus</location>
    </subcellularLocation>
</comment>
<evidence type="ECO:0000256" key="3">
    <source>
        <dbReference type="ARBA" id="ARBA00022942"/>
    </source>
</evidence>
<evidence type="ECO:0000256" key="6">
    <source>
        <dbReference type="ARBA" id="ARBA00026071"/>
    </source>
</evidence>
<comment type="similarity">
    <text evidence="8">Belongs to the peptidase T1B family.</text>
</comment>
<dbReference type="AlphaFoldDB" id="A0A1B6E889"/>
<dbReference type="GO" id="GO:0010498">
    <property type="term" value="P:proteasomal protein catabolic process"/>
    <property type="evidence" value="ECO:0007669"/>
    <property type="project" value="InterPro"/>
</dbReference>
<keyword evidence="4 8" id="KW-0539">Nucleus</keyword>
<evidence type="ECO:0000256" key="8">
    <source>
        <dbReference type="RuleBase" id="RU004203"/>
    </source>
</evidence>
<dbReference type="GO" id="GO:0005839">
    <property type="term" value="C:proteasome core complex"/>
    <property type="evidence" value="ECO:0007669"/>
    <property type="project" value="InterPro"/>
</dbReference>
<dbReference type="GO" id="GO:0005634">
    <property type="term" value="C:nucleus"/>
    <property type="evidence" value="ECO:0007669"/>
    <property type="project" value="UniProtKB-SubCell"/>
</dbReference>
<dbReference type="CDD" id="cd03758">
    <property type="entry name" value="proteasome_beta_type_2"/>
    <property type="match status" value="1"/>
</dbReference>
<evidence type="ECO:0000256" key="2">
    <source>
        <dbReference type="ARBA" id="ARBA00022490"/>
    </source>
</evidence>
<dbReference type="InterPro" id="IPR001353">
    <property type="entry name" value="Proteasome_sua/b"/>
</dbReference>
<comment type="function">
    <text evidence="8">Component of the proteasome, a multicatalytic proteinase complex which is characterized by its ability to cleave peptides with Arg, Phe, Tyr, Leu, and Glu adjacent to the leaving group at neutral or slightly basic pH. The proteasome has an ATP-dependent proteolytic activity.</text>
</comment>
<comment type="function">
    <text evidence="5">Non-catalytic component of the proteasome, a multicatalytic proteinase complex which is characterized by its ability to cleave peptides with Arg, Phe, Tyr, Leu, and Glu adjacent to the leaving group at neutral or slightly basic pH. The proteasome has an ATP-dependent proteolytic activity.</text>
</comment>
<dbReference type="EMBL" id="GEDC01003147">
    <property type="protein sequence ID" value="JAS34151.1"/>
    <property type="molecule type" value="Transcribed_RNA"/>
</dbReference>
<gene>
    <name evidence="9" type="ORF">g.8356</name>
</gene>
<accession>A0A1B6E889</accession>
<comment type="subunit">
    <text evidence="8">Component of the proteasome complex.</text>
</comment>
<name>A0A1B6E889_9HEMI</name>
<dbReference type="Gene3D" id="3.60.20.10">
    <property type="entry name" value="Glutamine Phosphoribosylpyrophosphate, subunit 1, domain 1"/>
    <property type="match status" value="1"/>
</dbReference>
<evidence type="ECO:0000256" key="5">
    <source>
        <dbReference type="ARBA" id="ARBA00024953"/>
    </source>
</evidence>
<dbReference type="InterPro" id="IPR029055">
    <property type="entry name" value="Ntn_hydrolases_N"/>
</dbReference>
<proteinExistence type="inferred from homology"/>
<dbReference type="PANTHER" id="PTHR32194:SF2">
    <property type="entry name" value="PROTEASOME SUBUNIT BETA TYPE-1"/>
    <property type="match status" value="1"/>
</dbReference>
<dbReference type="GO" id="GO:0005737">
    <property type="term" value="C:cytoplasm"/>
    <property type="evidence" value="ECO:0007669"/>
    <property type="project" value="UniProtKB-SubCell"/>
</dbReference>
<dbReference type="PROSITE" id="PS51476">
    <property type="entry name" value="PROTEASOME_BETA_2"/>
    <property type="match status" value="1"/>
</dbReference>
<dbReference type="SUPFAM" id="SSF56235">
    <property type="entry name" value="N-terminal nucleophile aminohydrolases (Ntn hydrolases)"/>
    <property type="match status" value="1"/>
</dbReference>
<evidence type="ECO:0000313" key="9">
    <source>
        <dbReference type="EMBL" id="JAS34151.1"/>
    </source>
</evidence>
<keyword evidence="3 8" id="KW-0647">Proteasome</keyword>
<dbReference type="PANTHER" id="PTHR32194">
    <property type="entry name" value="METALLOPROTEASE TLDD"/>
    <property type="match status" value="1"/>
</dbReference>
<dbReference type="InterPro" id="IPR016050">
    <property type="entry name" value="Proteasome_bsu_CS"/>
</dbReference>
<dbReference type="FunFam" id="3.60.20.10:FF:000008">
    <property type="entry name" value="Proteasome subunit beta type-4"/>
    <property type="match status" value="1"/>
</dbReference>
<dbReference type="InterPro" id="IPR035206">
    <property type="entry name" value="Proteasome_beta2"/>
</dbReference>
<evidence type="ECO:0000256" key="1">
    <source>
        <dbReference type="ARBA" id="ARBA00011656"/>
    </source>
</evidence>
<sequence length="201" mass="22616">MECLLGLAFKDFVLIAADMTCANSVIVMKDDADKLHKISDNLVMAICGESGDTTQFAEYIAKNVQLYKMRNGYGLSPKATAHYTQRNLADYLRSRTPYNVNMLIAGHDKDGGAELYYIDYLASLVKAPYISYGYGGIFALGIMDRYYRPDMSVEEGYDILKKCVKEVQKRLLVNLPNFKVQVIDKNGIRDLPKLKSIEINA</sequence>
<comment type="subunit">
    <text evidence="6">The 26S proteasome consists of a 20S proteasome core and two 19S regulatory subunits. The 20S proteasome core is composed of 28 subunits that are arranged in four stacked rings, resulting in a barrel-shaped structure. The two end rings are each formed by seven alpha subunits, and the two central rings are each formed by seven beta subunits. The catalytic chamber with the active sites is on the inside of the barrel.</text>
</comment>